<feature type="domain" description="SLH" evidence="5">
    <location>
        <begin position="35"/>
        <end position="93"/>
    </location>
</feature>
<reference evidence="7" key="1">
    <citation type="submission" date="2010-12" db="EMBL/GenBank/DDBJ databases">
        <title>The genome sequence of Filifactor alocis strain ATCC 35896.</title>
        <authorList>
            <consortium name="The Broad Institute Genome Sequencing Platform"/>
            <person name="Ward D."/>
            <person name="Earl A."/>
            <person name="Feldgarden M."/>
            <person name="Young S.K."/>
            <person name="Gargeya S."/>
            <person name="Zeng Q."/>
            <person name="Alvarado L."/>
            <person name="Berlin A."/>
            <person name="Bochicchio J."/>
            <person name="Chapman S.B."/>
            <person name="Chen Z."/>
            <person name="Freedman E."/>
            <person name="Gellesch M."/>
            <person name="Goldberg J."/>
            <person name="Griggs A."/>
            <person name="Gujja S."/>
            <person name="Heilman E."/>
            <person name="Heiman D."/>
            <person name="Howarth C."/>
            <person name="Mehta T."/>
            <person name="Neiman D."/>
            <person name="Pearson M."/>
            <person name="Roberts A."/>
            <person name="Saif S."/>
            <person name="Shea T."/>
            <person name="Shenoy N."/>
            <person name="Sisk P."/>
            <person name="Stolte C."/>
            <person name="Sykes S."/>
            <person name="White J."/>
            <person name="Yandava C."/>
            <person name="Izard J."/>
            <person name="Blanton J.M."/>
            <person name="Baranova O.V."/>
            <person name="Tanner A.C."/>
            <person name="Dewhirst F.E."/>
            <person name="Haas B."/>
            <person name="Nusbaum C."/>
            <person name="Birren B."/>
        </authorList>
    </citation>
    <scope>NUCLEOTIDE SEQUENCE [LARGE SCALE GENOMIC DNA]</scope>
    <source>
        <strain evidence="7">ATCC 35896 / D40 B5</strain>
    </source>
</reference>
<dbReference type="InterPro" id="IPR006626">
    <property type="entry name" value="PbH1"/>
</dbReference>
<dbReference type="InterPro" id="IPR011600">
    <property type="entry name" value="Pept_C14_caspase"/>
</dbReference>
<dbReference type="OrthoDB" id="1758365at2"/>
<dbReference type="eggNOG" id="COG4249">
    <property type="taxonomic scope" value="Bacteria"/>
</dbReference>
<dbReference type="RefSeq" id="WP_014261739.1">
    <property type="nucleotide sequence ID" value="NC_016630.1"/>
</dbReference>
<accession>D6GSQ2</accession>
<evidence type="ECO:0000259" key="4">
    <source>
        <dbReference type="PROSITE" id="PS50208"/>
    </source>
</evidence>
<proteinExistence type="predicted"/>
<dbReference type="SMART" id="SM00710">
    <property type="entry name" value="PbH1"/>
    <property type="match status" value="6"/>
</dbReference>
<feature type="domain" description="Caspase family p20" evidence="4">
    <location>
        <begin position="1286"/>
        <end position="1368"/>
    </location>
</feature>
<dbReference type="PROSITE" id="PS50208">
    <property type="entry name" value="CASPASE_P20"/>
    <property type="match status" value="1"/>
</dbReference>
<feature type="domain" description="SLH" evidence="5">
    <location>
        <begin position="159"/>
        <end position="219"/>
    </location>
</feature>
<dbReference type="InterPro" id="IPR001251">
    <property type="entry name" value="CRAL-TRIO_dom"/>
</dbReference>
<keyword evidence="1" id="KW-0677">Repeat</keyword>
<dbReference type="Pfam" id="PF00656">
    <property type="entry name" value="Peptidase_C14"/>
    <property type="match status" value="1"/>
</dbReference>
<feature type="region of interest" description="Disordered" evidence="2">
    <location>
        <begin position="1850"/>
        <end position="1869"/>
    </location>
</feature>
<feature type="compositionally biased region" description="Basic and acidic residues" evidence="2">
    <location>
        <begin position="1856"/>
        <end position="1868"/>
    </location>
</feature>
<feature type="compositionally biased region" description="Basic and acidic residues" evidence="2">
    <location>
        <begin position="217"/>
        <end position="242"/>
    </location>
</feature>
<dbReference type="PANTHER" id="PTHR43308:SF5">
    <property type="entry name" value="S-LAYER PROTEIN _ PEPTIDOGLYCAN ENDO-BETA-N-ACETYLGLUCOSAMINIDASE"/>
    <property type="match status" value="1"/>
</dbReference>
<dbReference type="PATRIC" id="fig|546269.5.peg.69"/>
<evidence type="ECO:0000313" key="6">
    <source>
        <dbReference type="EMBL" id="EFE27887.1"/>
    </source>
</evidence>
<dbReference type="Proteomes" id="UP000007468">
    <property type="component" value="Chromosome"/>
</dbReference>
<protein>
    <submittedName>
        <fullName evidence="6">Uncharacterized protein</fullName>
    </submittedName>
</protein>
<dbReference type="InterPro" id="IPR011050">
    <property type="entry name" value="Pectin_lyase_fold/virulence"/>
</dbReference>
<keyword evidence="7" id="KW-1185">Reference proteome</keyword>
<dbReference type="InterPro" id="IPR001309">
    <property type="entry name" value="Pept_C14_p20"/>
</dbReference>
<evidence type="ECO:0000313" key="7">
    <source>
        <dbReference type="Proteomes" id="UP000007468"/>
    </source>
</evidence>
<dbReference type="GO" id="GO:0006508">
    <property type="term" value="P:proteolysis"/>
    <property type="evidence" value="ECO:0007669"/>
    <property type="project" value="InterPro"/>
</dbReference>
<evidence type="ECO:0000256" key="1">
    <source>
        <dbReference type="ARBA" id="ARBA00022737"/>
    </source>
</evidence>
<sequence length="2097" mass="233885">MRRNYIFSKTMAVLLSGIITVSALPLYSFADTINVSNTFTDVQKGNWEENGIMSLVHKGVISGYPDGTFKPNQITKRGEFVSLLNKIFGLKNSSEIKFTDVPKELWCYDAICVAVGEGYIAGYPDGTFKPNAPITREESAVLLAKILEKKGEKIEGNIVLPKDEISPWAKEAVAFVMSKKLMSGYPDGTFKPTRQITRAESAVLMNQTDEYIKGIFSDKNDATNQKEEPKKENHSNQKDKGDSSGGGSGSIQPKETLSMYHLENNYYVFNVKPEMTKAEIHSLLKKQYPTLKQYYIGKIFKDNTKVFLYLEDGVLNCPSLAEVPEGISGIYVGKDGEFIGYEEGKEKGRVSLFVGEVKLDTPFETTETVLGLKGNEISGGLDLQANTRKIDGLNFHLEKTEKKSMVYQSAIAQSSSVKSEISNLEITNNTFDFGNSTVSAKNAIIITSKVGSGYLKINHNTIKGWGAENNSTFYSNYAIAIKTQTEDGTLTEIKNNEISDYGYNGISVSAGKRASVSIENNNLNNLGQNGIGAALFGKGEEVSIKNNTISRYGSKKIMVKKSFLSSETVESDAHEEGLTVGYIGVVRGVKFNGKYYSNQQKFLQDLSRLNNIEEKESNDKNEGVLNCTPIKLSHDYNFRNPIEEINKSYSRLQDAELIIVKDDDEDLILPNEQIKEKTVKSLRIVGEGSGKVILNQTLSITDDLTIDLPNCNLQNNAKVDKEKVHIIRIRDNDYSNFVIKPEMTTIPLKTVSSLAIQILDIQDKEGKKVAKEQSNLTNNIKVFVNDETSPDFTVNDEQDTVILNKSLLDQILRFATVKIEYQDNKNNVSGVKKSFDVKVENSSTLKAEFEKGAEPSIIESFAPEEGLRIKITEVKNASGESVQPSELNLKDGVSLKISYREAKSQDLEIDGDTITLKKEFLDTVSVPLFALTQDVIISVTDLQQKVLDAKATLKIKVLNHSGGEVTPISTLTFTQGKAPESGMTFKITSLRNAKGEELSKNEIDLENCVDIEPFPVDWKDDSLEKLEDGRIRFNRKYLSIDKEQNTITIKKEYLNKLVVNDKDTEFGTKQIIVKYRDKRVGIDFRSDKFLIHIKKALKPLSNDTSIVSSEYTIQGDKITSGNSSITKNTTVSELMKHIHKGNERQVLRVYDKKYILNGKLDKNHIYDYRKSYENMVSGDYLAVTAEDGIAVKVYEILFEGSANQSLISVKDSNVILNLGATFIEVTEKVTTSEQLKAALEVVQGASLQVLDKQGNSVSEIKDGYQLVAQKENQREERIIKLNYSKKTYRALIIANSDYGNEKLNLVGPKNDKVLMKKVFENQEISSNPFEKITVEENVDKAQFLAKIKEAFEGANSNDVSYLYYSGHGNNIDGVSYICTTDLKENKEEQKQAWISVNELREALDDVPGMKVLIFDSCNAGGFIGKKVDAITTPTPNSSKNAKEFNENIEKVFVKQEEKSIHYLTSNDYKVLTASSEDEYSFEDKKEKVGKFTKVLSQVAGIYGNVVGDTDNDGKVSLEEAYRYLEDNVVYTSHIQAFPRNDSYTLFEVGANAKPISSDTSVQSTKQAGEDELLIIIRGKQRLIQSKIFQITERVTVEEFLSKIVKGHPNQQLRVVKKELQGMIEKKGTDLLEKLDFLEVTAEDGTKANYIITVQKATGSDVLDISSKKDEKEIAYYTIIYNAKLIKSSLKKLTEETTVEEFLSNIVKGDAKQTLSVIDKNKQSKIDSDKLASGDKLLVRAESGKTAEYTIILDKKPLELVFKDNAFKVEHGEGAFGTKIVSDKKELDTNVTVEEFLNLIVNKDKFKSIKLNSGNADEPKKKDEKLEQGDYLLVATGGYPKRYTLMVKKAGTPTLPEEPKPPQEEKNEPDFGEDFAISKNQYGLGRIVSKDTKIVDTMTVQEFLSKMKNKDKFQKVVVKSGWDEKSSDKPLKNGDRLFVEMKSSNSGGLSVTPPPQIYTIVVEKASVEPPQEEIKEPDFGGVYKIGVLNKSEIISGTKELTTDTTVEEFIASIKNSSDYDSIVIKEAYEEHVKENNKKIESDDKLVLKKGTQEKLYYLRNVTSSGGGIVIPGIPTPNPPIITPPIVTPPENSKLDDIG</sequence>
<evidence type="ECO:0000259" key="5">
    <source>
        <dbReference type="PROSITE" id="PS51272"/>
    </source>
</evidence>
<name>D6GSQ2_FILAD</name>
<gene>
    <name evidence="6" type="ordered locus">HMPREF0389_01139</name>
</gene>
<organism evidence="6 7">
    <name type="scientific">Filifactor alocis (strain ATCC 35896 / CCUG 47790 / D40 B5)</name>
    <name type="common">Fusobacterium alocis</name>
    <dbReference type="NCBI Taxonomy" id="546269"/>
    <lineage>
        <taxon>Bacteria</taxon>
        <taxon>Bacillati</taxon>
        <taxon>Bacillota</taxon>
        <taxon>Clostridia</taxon>
        <taxon>Peptostreptococcales</taxon>
        <taxon>Filifactoraceae</taxon>
        <taxon>Filifactor</taxon>
    </lineage>
</organism>
<dbReference type="PANTHER" id="PTHR43308">
    <property type="entry name" value="OUTER MEMBRANE PROTEIN ALPHA-RELATED"/>
    <property type="match status" value="1"/>
</dbReference>
<dbReference type="GO" id="GO:0004197">
    <property type="term" value="F:cysteine-type endopeptidase activity"/>
    <property type="evidence" value="ECO:0007669"/>
    <property type="project" value="InterPro"/>
</dbReference>
<evidence type="ECO:0000256" key="2">
    <source>
        <dbReference type="SAM" id="MobiDB-lite"/>
    </source>
</evidence>
<dbReference type="PROSITE" id="PS50191">
    <property type="entry name" value="CRAL_TRIO"/>
    <property type="match status" value="1"/>
</dbReference>
<feature type="domain" description="CRAL-TRIO" evidence="3">
    <location>
        <begin position="1168"/>
        <end position="1359"/>
    </location>
</feature>
<dbReference type="Pfam" id="PF00395">
    <property type="entry name" value="SLH"/>
    <property type="match status" value="3"/>
</dbReference>
<dbReference type="EMBL" id="CP002390">
    <property type="protein sequence ID" value="EFE27887.1"/>
    <property type="molecule type" value="Genomic_DNA"/>
</dbReference>
<dbReference type="STRING" id="546269.HMPREF0389_01139"/>
<evidence type="ECO:0000259" key="3">
    <source>
        <dbReference type="PROSITE" id="PS50191"/>
    </source>
</evidence>
<dbReference type="InterPro" id="IPR051465">
    <property type="entry name" value="Cell_Envelope_Struct_Comp"/>
</dbReference>
<dbReference type="KEGG" id="faa:HMPREF0389_01139"/>
<dbReference type="Gene3D" id="3.40.50.1460">
    <property type="match status" value="1"/>
</dbReference>
<dbReference type="InterPro" id="IPR001119">
    <property type="entry name" value="SLH_dom"/>
</dbReference>
<dbReference type="PROSITE" id="PS51272">
    <property type="entry name" value="SLH"/>
    <property type="match status" value="3"/>
</dbReference>
<dbReference type="SUPFAM" id="SSF51126">
    <property type="entry name" value="Pectin lyase-like"/>
    <property type="match status" value="1"/>
</dbReference>
<feature type="domain" description="SLH" evidence="5">
    <location>
        <begin position="94"/>
        <end position="157"/>
    </location>
</feature>
<feature type="region of interest" description="Disordered" evidence="2">
    <location>
        <begin position="217"/>
        <end position="253"/>
    </location>
</feature>